<dbReference type="InterPro" id="IPR036565">
    <property type="entry name" value="Mur-like_cat_sf"/>
</dbReference>
<dbReference type="PROSITE" id="PS01011">
    <property type="entry name" value="FOLYLPOLYGLU_SYNT_1"/>
    <property type="match status" value="1"/>
</dbReference>
<comment type="cofactor">
    <cofactor evidence="1">
        <name>Mg(2+)</name>
        <dbReference type="ChEBI" id="CHEBI:18420"/>
    </cofactor>
</comment>
<dbReference type="SUPFAM" id="SSF53244">
    <property type="entry name" value="MurD-like peptide ligases, peptide-binding domain"/>
    <property type="match status" value="1"/>
</dbReference>
<evidence type="ECO:0000256" key="6">
    <source>
        <dbReference type="ARBA" id="ARBA00013023"/>
    </source>
</evidence>
<dbReference type="RefSeq" id="WP_041090471.1">
    <property type="nucleotide sequence ID" value="NZ_JXRP01000019.1"/>
</dbReference>
<keyword evidence="14" id="KW-0289">Folate biosynthesis</keyword>
<evidence type="ECO:0000256" key="2">
    <source>
        <dbReference type="ARBA" id="ARBA00004799"/>
    </source>
</evidence>
<evidence type="ECO:0000256" key="1">
    <source>
        <dbReference type="ARBA" id="ARBA00001946"/>
    </source>
</evidence>
<dbReference type="EC" id="6.3.2.17" evidence="7"/>
<dbReference type="Gene3D" id="3.40.1190.10">
    <property type="entry name" value="Mur-like, catalytic domain"/>
    <property type="match status" value="1"/>
</dbReference>
<comment type="pathway">
    <text evidence="3">Cofactor biosynthesis; tetrahydrofolylpolyglutamate biosynthesis.</text>
</comment>
<evidence type="ECO:0000259" key="19">
    <source>
        <dbReference type="Pfam" id="PF02875"/>
    </source>
</evidence>
<dbReference type="InterPro" id="IPR018109">
    <property type="entry name" value="Folylpolyglutamate_synth_CS"/>
</dbReference>
<evidence type="ECO:0000313" key="21">
    <source>
        <dbReference type="EMBL" id="KIL44571.1"/>
    </source>
</evidence>
<evidence type="ECO:0000256" key="5">
    <source>
        <dbReference type="ARBA" id="ARBA00011245"/>
    </source>
</evidence>
<dbReference type="GO" id="GO:0046656">
    <property type="term" value="P:folic acid biosynthetic process"/>
    <property type="evidence" value="ECO:0007669"/>
    <property type="project" value="UniProtKB-KW"/>
</dbReference>
<evidence type="ECO:0000256" key="9">
    <source>
        <dbReference type="ARBA" id="ARBA00022598"/>
    </source>
</evidence>
<evidence type="ECO:0000256" key="4">
    <source>
        <dbReference type="ARBA" id="ARBA00008276"/>
    </source>
</evidence>
<evidence type="ECO:0000259" key="20">
    <source>
        <dbReference type="Pfam" id="PF08245"/>
    </source>
</evidence>
<evidence type="ECO:0000256" key="15">
    <source>
        <dbReference type="ARBA" id="ARBA00030592"/>
    </source>
</evidence>
<accession>A0A0C2VJB3</accession>
<sequence length="437" mass="48819">MIETYDEAISWIHGRLRLGVKPGLKRMEWMMEQLGNPEQKMKAVHIGGTNGKGSTVTFLRSILQASKLTVGTFTSPYFETFNERISVNGLPITDEEWLKLVQMIEPLANQMEESELGSPTEFEVITAMMFVYFGDINPVDIVLIEVGLGGRLDSTNIISPIASVITSIGLDHVAILGDTYTQIAFEKAGIIKTSVPVVANIKREDAKEVIKEVAKKQHAPVLFYSENFHAVIQPFEQLGERFVYLEGEESLQAEIQMVGEHQIENASLAIKTFQLIHEELGVLFNEDMIRTGMKKALWPGRMEIVNQSPIVVMDGAHNVEGIEALVHTLHRIFPGKKAHILFAAVADKDLSKMVSMLDEAGTSIAFTSFDLPRAAAAEALYEISSHQQKSIVNWQKWVENHLLKDPSDELLVITGSLYFLSSISADLRIMLRIRNNK</sequence>
<evidence type="ECO:0000256" key="18">
    <source>
        <dbReference type="PIRNR" id="PIRNR001563"/>
    </source>
</evidence>
<comment type="catalytic activity">
    <reaction evidence="17">
        <text>7,8-dihydropteroate + L-glutamate + ATP = 7,8-dihydrofolate + ADP + phosphate + H(+)</text>
        <dbReference type="Rhea" id="RHEA:23584"/>
        <dbReference type="ChEBI" id="CHEBI:15378"/>
        <dbReference type="ChEBI" id="CHEBI:17839"/>
        <dbReference type="ChEBI" id="CHEBI:29985"/>
        <dbReference type="ChEBI" id="CHEBI:30616"/>
        <dbReference type="ChEBI" id="CHEBI:43474"/>
        <dbReference type="ChEBI" id="CHEBI:57451"/>
        <dbReference type="ChEBI" id="CHEBI:456216"/>
        <dbReference type="EC" id="6.3.2.12"/>
    </reaction>
</comment>
<dbReference type="PIRSF" id="PIRSF001563">
    <property type="entry name" value="Folylpolyglu_synth"/>
    <property type="match status" value="1"/>
</dbReference>
<dbReference type="GO" id="GO:0008841">
    <property type="term" value="F:dihydrofolate synthase activity"/>
    <property type="evidence" value="ECO:0007669"/>
    <property type="project" value="UniProtKB-EC"/>
</dbReference>
<gene>
    <name evidence="21" type="ORF">KP78_35350</name>
</gene>
<dbReference type="GO" id="GO:0046872">
    <property type="term" value="F:metal ion binding"/>
    <property type="evidence" value="ECO:0007669"/>
    <property type="project" value="UniProtKB-KW"/>
</dbReference>
<comment type="caution">
    <text evidence="21">The sequence shown here is derived from an EMBL/GenBank/DDBJ whole genome shotgun (WGS) entry which is preliminary data.</text>
</comment>
<evidence type="ECO:0000256" key="12">
    <source>
        <dbReference type="ARBA" id="ARBA00022840"/>
    </source>
</evidence>
<dbReference type="PANTHER" id="PTHR11136">
    <property type="entry name" value="FOLYLPOLYGLUTAMATE SYNTHASE-RELATED"/>
    <property type="match status" value="1"/>
</dbReference>
<evidence type="ECO:0000256" key="8">
    <source>
        <dbReference type="ARBA" id="ARBA00019357"/>
    </source>
</evidence>
<dbReference type="AlphaFoldDB" id="A0A0C2VJB3"/>
<evidence type="ECO:0000256" key="10">
    <source>
        <dbReference type="ARBA" id="ARBA00022723"/>
    </source>
</evidence>
<keyword evidence="10" id="KW-0479">Metal-binding</keyword>
<keyword evidence="12 18" id="KW-0067">ATP-binding</keyword>
<proteinExistence type="inferred from homology"/>
<dbReference type="Pfam" id="PF08245">
    <property type="entry name" value="Mur_ligase_M"/>
    <property type="match status" value="1"/>
</dbReference>
<evidence type="ECO:0000256" key="3">
    <source>
        <dbReference type="ARBA" id="ARBA00005150"/>
    </source>
</evidence>
<evidence type="ECO:0000313" key="22">
    <source>
        <dbReference type="Proteomes" id="UP000031938"/>
    </source>
</evidence>
<comment type="subunit">
    <text evidence="5">Monomer.</text>
</comment>
<evidence type="ECO:0000256" key="11">
    <source>
        <dbReference type="ARBA" id="ARBA00022741"/>
    </source>
</evidence>
<dbReference type="EC" id="6.3.2.12" evidence="6"/>
<keyword evidence="13" id="KW-0460">Magnesium</keyword>
<name>A0A0C2VJB3_9BACL</name>
<dbReference type="FunFam" id="3.40.1190.10:FF:000004">
    <property type="entry name" value="Dihydrofolate synthase/folylpolyglutamate synthase"/>
    <property type="match status" value="1"/>
</dbReference>
<dbReference type="InterPro" id="IPR001645">
    <property type="entry name" value="Folylpolyglutamate_synth"/>
</dbReference>
<evidence type="ECO:0000256" key="7">
    <source>
        <dbReference type="ARBA" id="ARBA00013025"/>
    </source>
</evidence>
<dbReference type="NCBIfam" id="TIGR01499">
    <property type="entry name" value="folC"/>
    <property type="match status" value="1"/>
</dbReference>
<keyword evidence="11 18" id="KW-0547">Nucleotide-binding</keyword>
<dbReference type="PATRIC" id="fig|889306.3.peg.3552"/>
<dbReference type="GO" id="GO:0005737">
    <property type="term" value="C:cytoplasm"/>
    <property type="evidence" value="ECO:0007669"/>
    <property type="project" value="TreeGrafter"/>
</dbReference>
<dbReference type="Pfam" id="PF02875">
    <property type="entry name" value="Mur_ligase_C"/>
    <property type="match status" value="1"/>
</dbReference>
<dbReference type="GO" id="GO:0005524">
    <property type="term" value="F:ATP binding"/>
    <property type="evidence" value="ECO:0007669"/>
    <property type="project" value="UniProtKB-KW"/>
</dbReference>
<dbReference type="STRING" id="889306.KP78_35350"/>
<dbReference type="EMBL" id="JXRP01000019">
    <property type="protein sequence ID" value="KIL44571.1"/>
    <property type="molecule type" value="Genomic_DNA"/>
</dbReference>
<evidence type="ECO:0000256" key="17">
    <source>
        <dbReference type="ARBA" id="ARBA00049161"/>
    </source>
</evidence>
<keyword evidence="22" id="KW-1185">Reference proteome</keyword>
<dbReference type="InterPro" id="IPR036615">
    <property type="entry name" value="Mur_ligase_C_dom_sf"/>
</dbReference>
<evidence type="ECO:0000256" key="13">
    <source>
        <dbReference type="ARBA" id="ARBA00022842"/>
    </source>
</evidence>
<dbReference type="InterPro" id="IPR004101">
    <property type="entry name" value="Mur_ligase_C"/>
</dbReference>
<dbReference type="PROSITE" id="PS01012">
    <property type="entry name" value="FOLYLPOLYGLU_SYNT_2"/>
    <property type="match status" value="1"/>
</dbReference>
<dbReference type="Gene3D" id="3.90.190.20">
    <property type="entry name" value="Mur ligase, C-terminal domain"/>
    <property type="match status" value="1"/>
</dbReference>
<comment type="catalytic activity">
    <reaction evidence="16">
        <text>(6S)-5,6,7,8-tetrahydrofolyl-(gamma-L-Glu)(n) + L-glutamate + ATP = (6S)-5,6,7,8-tetrahydrofolyl-(gamma-L-Glu)(n+1) + ADP + phosphate + H(+)</text>
        <dbReference type="Rhea" id="RHEA:10580"/>
        <dbReference type="Rhea" id="RHEA-COMP:14738"/>
        <dbReference type="Rhea" id="RHEA-COMP:14740"/>
        <dbReference type="ChEBI" id="CHEBI:15378"/>
        <dbReference type="ChEBI" id="CHEBI:29985"/>
        <dbReference type="ChEBI" id="CHEBI:30616"/>
        <dbReference type="ChEBI" id="CHEBI:43474"/>
        <dbReference type="ChEBI" id="CHEBI:141005"/>
        <dbReference type="ChEBI" id="CHEBI:456216"/>
        <dbReference type="EC" id="6.3.2.17"/>
    </reaction>
</comment>
<protein>
    <recommendedName>
        <fullName evidence="8">Dihydrofolate synthase/folylpolyglutamate synthase</fullName>
        <ecNumber evidence="6">6.3.2.12</ecNumber>
        <ecNumber evidence="7">6.3.2.17</ecNumber>
    </recommendedName>
    <alternativeName>
        <fullName evidence="15">Tetrahydrofolylpolyglutamate synthase</fullName>
    </alternativeName>
</protein>
<comment type="similarity">
    <text evidence="4 18">Belongs to the folylpolyglutamate synthase family.</text>
</comment>
<comment type="pathway">
    <text evidence="2">Cofactor biosynthesis; tetrahydrofolate biosynthesis; 7,8-dihydrofolate from 2-amino-4-hydroxy-6-hydroxymethyl-7,8-dihydropteridine diphosphate and 4-aminobenzoate: step 2/2.</text>
</comment>
<dbReference type="SUPFAM" id="SSF53623">
    <property type="entry name" value="MurD-like peptide ligases, catalytic domain"/>
    <property type="match status" value="1"/>
</dbReference>
<evidence type="ECO:0000256" key="16">
    <source>
        <dbReference type="ARBA" id="ARBA00047493"/>
    </source>
</evidence>
<dbReference type="InterPro" id="IPR013221">
    <property type="entry name" value="Mur_ligase_cen"/>
</dbReference>
<dbReference type="Proteomes" id="UP000031938">
    <property type="component" value="Unassembled WGS sequence"/>
</dbReference>
<dbReference type="OrthoDB" id="9809356at2"/>
<organism evidence="21 22">
    <name type="scientific">Jeotgalibacillus soli</name>
    <dbReference type="NCBI Taxonomy" id="889306"/>
    <lineage>
        <taxon>Bacteria</taxon>
        <taxon>Bacillati</taxon>
        <taxon>Bacillota</taxon>
        <taxon>Bacilli</taxon>
        <taxon>Bacillales</taxon>
        <taxon>Caryophanaceae</taxon>
        <taxon>Jeotgalibacillus</taxon>
    </lineage>
</organism>
<reference evidence="21 22" key="1">
    <citation type="submission" date="2015-01" db="EMBL/GenBank/DDBJ databases">
        <title>Genome sequencing of Jeotgalibacillus soli.</title>
        <authorList>
            <person name="Goh K.M."/>
            <person name="Chan K.-G."/>
            <person name="Yaakop A.S."/>
            <person name="Ee R."/>
            <person name="Gan H.M."/>
            <person name="Chan C.S."/>
        </authorList>
    </citation>
    <scope>NUCLEOTIDE SEQUENCE [LARGE SCALE GENOMIC DNA]</scope>
    <source>
        <strain evidence="21 22">P9</strain>
    </source>
</reference>
<feature type="domain" description="Mur ligase C-terminal" evidence="19">
    <location>
        <begin position="300"/>
        <end position="416"/>
    </location>
</feature>
<dbReference type="PANTHER" id="PTHR11136:SF0">
    <property type="entry name" value="DIHYDROFOLATE SYNTHETASE-RELATED"/>
    <property type="match status" value="1"/>
</dbReference>
<feature type="domain" description="Mur ligase central" evidence="20">
    <location>
        <begin position="46"/>
        <end position="270"/>
    </location>
</feature>
<evidence type="ECO:0000256" key="14">
    <source>
        <dbReference type="ARBA" id="ARBA00022909"/>
    </source>
</evidence>
<keyword evidence="9 18" id="KW-0436">Ligase</keyword>
<dbReference type="GO" id="GO:0004326">
    <property type="term" value="F:tetrahydrofolylpolyglutamate synthase activity"/>
    <property type="evidence" value="ECO:0007669"/>
    <property type="project" value="UniProtKB-EC"/>
</dbReference>